<reference evidence="2" key="1">
    <citation type="submission" date="2016-11" db="UniProtKB">
        <authorList>
            <consortium name="WormBaseParasite"/>
        </authorList>
    </citation>
    <scope>IDENTIFICATION</scope>
</reference>
<dbReference type="Proteomes" id="UP000095287">
    <property type="component" value="Unplaced"/>
</dbReference>
<dbReference type="WBParaSite" id="L893_g24204.t1">
    <property type="protein sequence ID" value="L893_g24204.t1"/>
    <property type="gene ID" value="L893_g24204"/>
</dbReference>
<accession>A0A1I7Z9G9</accession>
<organism evidence="1 2">
    <name type="scientific">Steinernema glaseri</name>
    <dbReference type="NCBI Taxonomy" id="37863"/>
    <lineage>
        <taxon>Eukaryota</taxon>
        <taxon>Metazoa</taxon>
        <taxon>Ecdysozoa</taxon>
        <taxon>Nematoda</taxon>
        <taxon>Chromadorea</taxon>
        <taxon>Rhabditida</taxon>
        <taxon>Tylenchina</taxon>
        <taxon>Panagrolaimomorpha</taxon>
        <taxon>Strongyloidoidea</taxon>
        <taxon>Steinernematidae</taxon>
        <taxon>Steinernema</taxon>
    </lineage>
</organism>
<protein>
    <submittedName>
        <fullName evidence="2">NR LBD domain-containing protein</fullName>
    </submittedName>
</protein>
<sequence length="166" mass="19272">MRRYVASQDTYRLLLREKLLRNGIDETFALLVQMALNFNDRLHPCLSLSQMKIEIYKIFRLSNSQLARKRSTVILNLERFHMNSYKGDALCRFGTNWKQHTDATAGLLKRETVQRLATGDRDASLAQMLMSHISRLLDRETVQRLATGDRDASLAQMLMSRLIDVR</sequence>
<proteinExistence type="predicted"/>
<keyword evidence="1" id="KW-1185">Reference proteome</keyword>
<evidence type="ECO:0000313" key="1">
    <source>
        <dbReference type="Proteomes" id="UP000095287"/>
    </source>
</evidence>
<name>A0A1I7Z9G9_9BILA</name>
<dbReference type="AlphaFoldDB" id="A0A1I7Z9G9"/>
<evidence type="ECO:0000313" key="2">
    <source>
        <dbReference type="WBParaSite" id="L893_g24204.t1"/>
    </source>
</evidence>